<keyword evidence="3" id="KW-1185">Reference proteome</keyword>
<gene>
    <name evidence="2" type="ordered locus">HCD_02305</name>
</gene>
<feature type="domain" description="RCK C-terminal" evidence="1">
    <location>
        <begin position="143"/>
        <end position="223"/>
    </location>
</feature>
<reference evidence="2 3" key="1">
    <citation type="journal article" date="2013" name="PLoS ONE">
        <title>Sequence Divergence and Conservation in Genomes ofHelicobacter cetorum Strains from a Dolphin and a Whale.</title>
        <authorList>
            <person name="Kersulyte D."/>
            <person name="Rossi M."/>
            <person name="Berg D.E."/>
        </authorList>
    </citation>
    <scope>NUCLEOTIDE SEQUENCE [LARGE SCALE GENOMIC DNA]</scope>
    <source>
        <strain evidence="2 3">MIT 99-5656</strain>
    </source>
</reference>
<dbReference type="eggNOG" id="COG3400">
    <property type="taxonomic scope" value="Bacteria"/>
</dbReference>
<accession>I0ERB2</accession>
<name>I0ERB2_HELCM</name>
<dbReference type="PROSITE" id="PS51202">
    <property type="entry name" value="RCK_C"/>
    <property type="match status" value="1"/>
</dbReference>
<proteinExistence type="predicted"/>
<dbReference type="STRING" id="1163745.HCD_02305"/>
<evidence type="ECO:0000259" key="1">
    <source>
        <dbReference type="PROSITE" id="PS51202"/>
    </source>
</evidence>
<dbReference type="InterPro" id="IPR006037">
    <property type="entry name" value="RCK_C"/>
</dbReference>
<organism evidence="2 3">
    <name type="scientific">Helicobacter cetorum (strain ATCC BAA-540 / CCUG 52418 / MIT 99-5656)</name>
    <dbReference type="NCBI Taxonomy" id="1163745"/>
    <lineage>
        <taxon>Bacteria</taxon>
        <taxon>Pseudomonadati</taxon>
        <taxon>Campylobacterota</taxon>
        <taxon>Epsilonproteobacteria</taxon>
        <taxon>Campylobacterales</taxon>
        <taxon>Helicobacteraceae</taxon>
        <taxon>Helicobacter</taxon>
    </lineage>
</organism>
<protein>
    <recommendedName>
        <fullName evidence="1">RCK C-terminal domain-containing protein</fullName>
    </recommendedName>
</protein>
<dbReference type="HOGENOM" id="CLU_583841_0_0_7"/>
<dbReference type="RefSeq" id="WP_014659002.1">
    <property type="nucleotide sequence ID" value="NC_017735.1"/>
</dbReference>
<dbReference type="Pfam" id="PF02080">
    <property type="entry name" value="TrkA_C"/>
    <property type="match status" value="1"/>
</dbReference>
<sequence length="478" mass="55873">MKKIALILDGIVAKNFLDLVLTHYFNHNFYIVIVKDENLIPKNYPSTFVFHCFDATSSFRLLQVLDNEVSDLFLIVQDIEEQRIITTTIKTHFKRMRVVLSLENAHKECYEFDETHDDERLISIDVNEVLVNKFISHLPNIPSTPREFGLGRGEIMEIGVPFGSIFAYRHIGSIRQKEFRIVGLYRNDELLLSSKSLVIQPRDTLLIAGNPEVLNQVYFQVKSNVGQFPAPFGKSIYVYIDMRLQSKRAMMRDVYQALFLHKTLKSYKLYIQILHPTNPKFYHKIYALEKENIEVNLDFYGKSFIQKLNEDHQKKIGLVVVGKELFSFRKHRKALQKIATPVYKTNALGLSQISQSIVVLNENLDINEDMSSAIFDISMQMDLKLLLYDFDPNHRYKNEVIKHYENLAHAFNRKIEILQTHTNNPILYLNSLKQPLLHFLPFEECITQTRCNWFLSTKVEKIAFLNDYNPQIFIPIAE</sequence>
<dbReference type="EMBL" id="CP003481">
    <property type="protein sequence ID" value="AFI05481.1"/>
    <property type="molecule type" value="Genomic_DNA"/>
</dbReference>
<dbReference type="GO" id="GO:0006813">
    <property type="term" value="P:potassium ion transport"/>
    <property type="evidence" value="ECO:0007669"/>
    <property type="project" value="InterPro"/>
</dbReference>
<evidence type="ECO:0000313" key="2">
    <source>
        <dbReference type="EMBL" id="AFI05481.1"/>
    </source>
</evidence>
<dbReference type="OrthoDB" id="5337496at2"/>
<evidence type="ECO:0000313" key="3">
    <source>
        <dbReference type="Proteomes" id="UP000005013"/>
    </source>
</evidence>
<dbReference type="GO" id="GO:0008324">
    <property type="term" value="F:monoatomic cation transmembrane transporter activity"/>
    <property type="evidence" value="ECO:0007669"/>
    <property type="project" value="InterPro"/>
</dbReference>
<dbReference type="Proteomes" id="UP000005013">
    <property type="component" value="Chromosome"/>
</dbReference>
<dbReference type="PATRIC" id="fig|1163745.3.peg.489"/>
<dbReference type="InterPro" id="IPR036721">
    <property type="entry name" value="RCK_C_sf"/>
</dbReference>
<dbReference type="KEGG" id="hcm:HCD_02305"/>
<dbReference type="AlphaFoldDB" id="I0ERB2"/>
<dbReference type="Gene3D" id="3.30.70.1450">
    <property type="entry name" value="Regulator of K+ conductance, C-terminal domain"/>
    <property type="match status" value="1"/>
</dbReference>
<dbReference type="SUPFAM" id="SSF116726">
    <property type="entry name" value="TrkA C-terminal domain-like"/>
    <property type="match status" value="1"/>
</dbReference>